<reference evidence="1" key="4">
    <citation type="submission" date="2023-07" db="EMBL/GenBank/DDBJ databases">
        <authorList>
            <person name="Myburg A.A."/>
            <person name="Grattapaglia D."/>
            <person name="Tuskan G.A."/>
            <person name="Hellsten U."/>
            <person name="Hayes R.D."/>
            <person name="Grimwood J."/>
            <person name="Jenkins J."/>
            <person name="Lindquist E."/>
            <person name="Tice H."/>
            <person name="Bauer D."/>
            <person name="Goodstein D.M."/>
            <person name="Dubchak I."/>
            <person name="Poliakov A."/>
            <person name="Mizrachi E."/>
            <person name="Kullan A.R."/>
            <person name="Hussey S.G."/>
            <person name="Pinard D."/>
            <person name="Van D.M."/>
            <person name="Singh P."/>
            <person name="Van J.I."/>
            <person name="Silva-Junior O.B."/>
            <person name="Togawa R.C."/>
            <person name="Pappas M.R."/>
            <person name="Faria D.A."/>
            <person name="Sansaloni C.P."/>
            <person name="Petroli C.D."/>
            <person name="Yang X."/>
            <person name="Ranjan P."/>
            <person name="Tschaplinski T.J."/>
            <person name="Ye C.Y."/>
            <person name="Li T."/>
            <person name="Sterck L."/>
            <person name="Vanneste K."/>
            <person name="Murat F."/>
            <person name="Soler M."/>
            <person name="Clemente H.S."/>
            <person name="Saidi N."/>
            <person name="Cassan-Wang H."/>
            <person name="Dunand C."/>
            <person name="Hefer C.A."/>
            <person name="Bornberg-Bauer E."/>
            <person name="Kersting A.R."/>
            <person name="Vining K."/>
            <person name="Amarasinghe V."/>
            <person name="Ranik M."/>
            <person name="Naithani S."/>
            <person name="Elser J."/>
            <person name="Boyd A.E."/>
            <person name="Liston A."/>
            <person name="Spatafora J.W."/>
            <person name="Dharmwardhana P."/>
            <person name="Raja R."/>
            <person name="Sullivan C."/>
            <person name="Romanel E."/>
            <person name="Alves-Ferreira M."/>
            <person name="Kulheim C."/>
            <person name="Foley W."/>
            <person name="Carocha V."/>
            <person name="Paiva J."/>
            <person name="Kudrna D."/>
            <person name="Brommonschenkel S.H."/>
            <person name="Pasquali G."/>
            <person name="Byrne M."/>
            <person name="Rigault P."/>
            <person name="Tibbits J."/>
            <person name="Spokevicius A."/>
            <person name="Jones R.C."/>
            <person name="Steane D.A."/>
            <person name="Vaillancourt R.E."/>
            <person name="Potts B.M."/>
            <person name="Joubert F."/>
            <person name="Barry K."/>
            <person name="Pappas G.J."/>
            <person name="Strauss S.H."/>
            <person name="Jaiswal P."/>
            <person name="Grima-Pettenati J."/>
            <person name="Salse J."/>
            <person name="Van D.P."/>
            <person name="Rokhsar D.S."/>
            <person name="Schmutz J."/>
        </authorList>
    </citation>
    <scope>NUCLEOTIDE SEQUENCE</scope>
    <source>
        <tissue evidence="1">Leaf extractions</tissue>
    </source>
</reference>
<accession>A0A058ZS83</accession>
<name>A0A058ZS83_EUCGR</name>
<reference evidence="1" key="3">
    <citation type="submission" date="2023-04" db="EMBL/GenBank/DDBJ databases">
        <title>WGS assembly of Eucalyptus grandis.</title>
        <authorList>
            <person name="Myburg A."/>
            <person name="Grattapaglia D."/>
            <person name="Tuskan G."/>
            <person name="Hellsten U."/>
            <person name="Hayes R."/>
            <person name="Grimwood J."/>
            <person name="Jenkins J."/>
            <person name="Lindquist E."/>
            <person name="Tice H."/>
            <person name="Bauer D."/>
            <person name="Goodstein D."/>
            <person name="Dubchak I."/>
            <person name="Poliakov A."/>
            <person name="Mizrachi E."/>
            <person name="Kullan A."/>
            <person name="Hussey S."/>
            <person name="Pinard D."/>
            <person name="Van D."/>
            <person name="Singh P."/>
            <person name="Van J."/>
            <person name="Silva-Junior O."/>
            <person name="Togawa R."/>
            <person name="Pappas M."/>
            <person name="Faria D."/>
            <person name="Sansaloni C."/>
            <person name="Petroli C."/>
            <person name="Yang X."/>
            <person name="Ranjan P."/>
            <person name="Tschaplinski T."/>
            <person name="Ye C."/>
            <person name="Li T."/>
            <person name="Sterck L."/>
            <person name="Vanneste K."/>
            <person name="Murat F."/>
            <person name="Soler M."/>
            <person name="Clemente H."/>
            <person name="Saidi N."/>
            <person name="Cassan-Wang H."/>
            <person name="Dunand C."/>
            <person name="Hefer C."/>
            <person name="Bornberg-Bauer E."/>
            <person name="Kersting A."/>
            <person name="Vining K."/>
            <person name="Amarasinghe V."/>
            <person name="Ranik M."/>
            <person name="Naithani S."/>
            <person name="Elser J."/>
            <person name="Boyd A."/>
            <person name="Liston A."/>
            <person name="Spatafora J."/>
            <person name="Dharmwardhana P."/>
            <person name="Raja R."/>
            <person name="Sullivan C."/>
            <person name="Romanel E."/>
            <person name="Alves-Ferreira M."/>
            <person name="Kulheim C."/>
            <person name="Foley W."/>
            <person name="Carocha V."/>
            <person name="Paiva J."/>
            <person name="Kudrna D."/>
            <person name="Brommonschenkel S."/>
            <person name="Pasquali G."/>
            <person name="Byrne M."/>
            <person name="Rigault P."/>
            <person name="Tibbits J."/>
            <person name="Spokevicius A."/>
            <person name="Jones R."/>
            <person name="Steane D."/>
            <person name="Vaillancourt R."/>
            <person name="Potts B."/>
            <person name="Joubert F."/>
            <person name="Barry K."/>
            <person name="Pappas G."/>
            <person name="Strauss S."/>
            <person name="Jaiswal P."/>
            <person name="Grima-Pettenati J."/>
            <person name="Salse J."/>
            <person name="Van D."/>
            <person name="Rokhsar D."/>
            <person name="Schmutz J."/>
        </authorList>
    </citation>
    <scope>NUCLEOTIDE SEQUENCE</scope>
    <source>
        <tissue evidence="1">Leaf extractions</tissue>
    </source>
</reference>
<dbReference type="InParanoid" id="A0A058ZS83"/>
<dbReference type="EMBL" id="KK199139">
    <property type="protein sequence ID" value="KCW44652.1"/>
    <property type="molecule type" value="Genomic_DNA"/>
</dbReference>
<dbReference type="AlphaFoldDB" id="A0A058ZS83"/>
<dbReference type="Gramene" id="KCW44652">
    <property type="protein sequence ID" value="KCW44652"/>
    <property type="gene ID" value="EUGRSUZ_L01819"/>
</dbReference>
<dbReference type="Proteomes" id="UP000030711">
    <property type="component" value="Unassembled WGS sequence"/>
</dbReference>
<gene>
    <name evidence="2" type="ORF">EUGRSUZ_L01819</name>
</gene>
<evidence type="ECO:0000313" key="2">
    <source>
        <dbReference type="EMBL" id="KCW44652.1"/>
    </source>
</evidence>
<dbReference type="EMBL" id="MU848623">
    <property type="protein sequence ID" value="KAK2632241.1"/>
    <property type="molecule type" value="Genomic_DNA"/>
</dbReference>
<reference evidence="2" key="1">
    <citation type="submission" date="2013-07" db="EMBL/GenBank/DDBJ databases">
        <title>The genome of Eucalyptus grandis.</title>
        <authorList>
            <person name="Schmutz J."/>
            <person name="Hayes R."/>
            <person name="Myburg A."/>
            <person name="Tuskan G."/>
            <person name="Grattapaglia D."/>
            <person name="Rokhsar D.S."/>
        </authorList>
    </citation>
    <scope>NUCLEOTIDE SEQUENCE</scope>
    <source>
        <tissue evidence="2">Leaf extractions</tissue>
    </source>
</reference>
<organism evidence="2">
    <name type="scientific">Eucalyptus grandis</name>
    <name type="common">Flooded gum</name>
    <dbReference type="NCBI Taxonomy" id="71139"/>
    <lineage>
        <taxon>Eukaryota</taxon>
        <taxon>Viridiplantae</taxon>
        <taxon>Streptophyta</taxon>
        <taxon>Embryophyta</taxon>
        <taxon>Tracheophyta</taxon>
        <taxon>Spermatophyta</taxon>
        <taxon>Magnoliopsida</taxon>
        <taxon>eudicotyledons</taxon>
        <taxon>Gunneridae</taxon>
        <taxon>Pentapetalae</taxon>
        <taxon>rosids</taxon>
        <taxon>malvids</taxon>
        <taxon>Myrtales</taxon>
        <taxon>Myrtaceae</taxon>
        <taxon>Myrtoideae</taxon>
        <taxon>Eucalypteae</taxon>
        <taxon>Eucalyptus</taxon>
    </lineage>
</organism>
<dbReference type="SUPFAM" id="SSF52058">
    <property type="entry name" value="L domain-like"/>
    <property type="match status" value="1"/>
</dbReference>
<keyword evidence="3" id="KW-1185">Reference proteome</keyword>
<reference evidence="1" key="2">
    <citation type="journal article" date="2014" name="Nature">
        <title>The genome of Eucalyptus grandis.</title>
        <authorList>
            <person name="Myburg A.A."/>
            <person name="Grattapaglia D."/>
            <person name="Tuskan G.A."/>
            <person name="Hellsten U."/>
            <person name="Hayes R.D."/>
            <person name="Grimwood J."/>
            <person name="Jenkins J."/>
            <person name="Lindquist E."/>
            <person name="Tice H."/>
            <person name="Bauer D."/>
            <person name="Goodstein D.M."/>
            <person name="Dubchak I."/>
            <person name="Poliakov A."/>
            <person name="Mizrachi E."/>
            <person name="Kullan A.R."/>
            <person name="Hussey S.G."/>
            <person name="Pinard D."/>
            <person name="van der Merwe K."/>
            <person name="Singh P."/>
            <person name="van Jaarsveld I."/>
            <person name="Silva-Junior O.B."/>
            <person name="Togawa R.C."/>
            <person name="Pappas M.R."/>
            <person name="Faria D.A."/>
            <person name="Sansaloni C.P."/>
            <person name="Petroli C.D."/>
            <person name="Yang X."/>
            <person name="Ranjan P."/>
            <person name="Tschaplinski T.J."/>
            <person name="Ye C.Y."/>
            <person name="Li T."/>
            <person name="Sterck L."/>
            <person name="Vanneste K."/>
            <person name="Murat F."/>
            <person name="Soler M."/>
            <person name="Clemente H.S."/>
            <person name="Saidi N."/>
            <person name="Cassan-Wang H."/>
            <person name="Dunand C."/>
            <person name="Hefer C.A."/>
            <person name="Bornberg-Bauer E."/>
            <person name="Kersting A.R."/>
            <person name="Vining K."/>
            <person name="Amarasinghe V."/>
            <person name="Ranik M."/>
            <person name="Naithani S."/>
            <person name="Elser J."/>
            <person name="Boyd A.E."/>
            <person name="Liston A."/>
            <person name="Spatafora J.W."/>
            <person name="Dharmwardhana P."/>
            <person name="Raja R."/>
            <person name="Sullivan C."/>
            <person name="Romanel E."/>
            <person name="Alves-Ferreira M."/>
            <person name="Kulheim C."/>
            <person name="Foley W."/>
            <person name="Carocha V."/>
            <person name="Paiva J."/>
            <person name="Kudrna D."/>
            <person name="Brommonschenkel S.H."/>
            <person name="Pasquali G."/>
            <person name="Byrne M."/>
            <person name="Rigault P."/>
            <person name="Tibbits J."/>
            <person name="Spokevicius A."/>
            <person name="Jones R.C."/>
            <person name="Steane D.A."/>
            <person name="Vaillancourt R.E."/>
            <person name="Potts B.M."/>
            <person name="Joubert F."/>
            <person name="Barry K."/>
            <person name="Pappas G.J."/>
            <person name="Strauss S.H."/>
            <person name="Jaiswal P."/>
            <person name="Grima-Pettenati J."/>
            <person name="Salse J."/>
            <person name="Van de Peer Y."/>
            <person name="Rokhsar D.S."/>
            <person name="Schmutz J."/>
        </authorList>
    </citation>
    <scope>NUCLEOTIDE SEQUENCE</scope>
    <source>
        <tissue evidence="1">Leaf extractions</tissue>
    </source>
</reference>
<evidence type="ECO:0000313" key="3">
    <source>
        <dbReference type="Proteomes" id="UP000030711"/>
    </source>
</evidence>
<dbReference type="OMA" id="DCHEIRE"/>
<proteinExistence type="predicted"/>
<sequence length="170" mass="20049">MMQLQKEQRESFLWQTKRLRHLEMRTCEFSSRALRLSHMKILEEVNLFRCSLLVEIWGLEELGSLCFLLIVDCSSMERMSNLSKLRKLRKLRVGECPKLRSVEGLNHLESLQKLWIHDCCSLESLADTSNLRLECSTIEHCERLPNRNSYCRCHDNGDSVFTDPAHARYF</sequence>
<evidence type="ECO:0000313" key="1">
    <source>
        <dbReference type="EMBL" id="KAK2632241.1"/>
    </source>
</evidence>
<dbReference type="Gene3D" id="3.40.1170.20">
    <property type="entry name" value="tRNA intron endonuclease, N-terminal domain"/>
    <property type="match status" value="2"/>
</dbReference>
<protein>
    <submittedName>
        <fullName evidence="2">Uncharacterized protein</fullName>
    </submittedName>
</protein>